<sequence length="31" mass="3207">MEGSSGRVAIATLHTSSFNQLSPIFNAAEAV</sequence>
<evidence type="ECO:0000313" key="1">
    <source>
        <dbReference type="EMBL" id="BAY20083.1"/>
    </source>
</evidence>
<keyword evidence="2" id="KW-1185">Reference proteome</keyword>
<accession>A0A1Z4GRG6</accession>
<protein>
    <submittedName>
        <fullName evidence="1">Uncharacterized protein</fullName>
    </submittedName>
</protein>
<name>A0A1Z4GRG6_9CYAN</name>
<proteinExistence type="predicted"/>
<organism evidence="1 2">
    <name type="scientific">Anabaenopsis circularis NIES-21</name>
    <dbReference type="NCBI Taxonomy" id="1085406"/>
    <lineage>
        <taxon>Bacteria</taxon>
        <taxon>Bacillati</taxon>
        <taxon>Cyanobacteriota</taxon>
        <taxon>Cyanophyceae</taxon>
        <taxon>Nostocales</taxon>
        <taxon>Nodulariaceae</taxon>
        <taxon>Anabaenopsis</taxon>
    </lineage>
</organism>
<evidence type="ECO:0000313" key="2">
    <source>
        <dbReference type="Proteomes" id="UP000218287"/>
    </source>
</evidence>
<dbReference type="EMBL" id="AP018176">
    <property type="protein sequence ID" value="BAY20083.1"/>
    <property type="molecule type" value="Genomic_DNA"/>
</dbReference>
<keyword evidence="1" id="KW-0614">Plasmid</keyword>
<reference evidence="1 2" key="1">
    <citation type="submission" date="2017-06" db="EMBL/GenBank/DDBJ databases">
        <title>Genome sequencing of cyanobaciteial culture collection at National Institute for Environmental Studies (NIES).</title>
        <authorList>
            <person name="Hirose Y."/>
            <person name="Shimura Y."/>
            <person name="Fujisawa T."/>
            <person name="Nakamura Y."/>
            <person name="Kawachi M."/>
        </authorList>
    </citation>
    <scope>NUCLEOTIDE SEQUENCE [LARGE SCALE GENOMIC DNA]</scope>
    <source>
        <strain evidence="1 2">NIES-21</strain>
        <plasmid evidence="2">Plasmid2 dna</plasmid>
    </source>
</reference>
<dbReference type="Proteomes" id="UP000218287">
    <property type="component" value="Plasmid Plasmid2 dna"/>
</dbReference>
<dbReference type="AlphaFoldDB" id="A0A1Z4GRG6"/>
<gene>
    <name evidence="1" type="ORF">NIES21_59530</name>
</gene>
<geneLocation type="plasmid" evidence="2">
    <name>Plasmid2 dna</name>
</geneLocation>